<feature type="region of interest" description="Disordered" evidence="2">
    <location>
        <begin position="374"/>
        <end position="409"/>
    </location>
</feature>
<evidence type="ECO:0000256" key="3">
    <source>
        <dbReference type="SAM" id="SignalP"/>
    </source>
</evidence>
<evidence type="ECO:0000313" key="4">
    <source>
        <dbReference type="EMBL" id="MFD2277390.1"/>
    </source>
</evidence>
<gene>
    <name evidence="4" type="ORF">ACFSQZ_12990</name>
</gene>
<comment type="caution">
    <text evidence="4">The sequence shown here is derived from an EMBL/GenBank/DDBJ whole genome shotgun (WGS) entry which is preliminary data.</text>
</comment>
<dbReference type="NCBIfam" id="NF041881">
    <property type="entry name" value="PTPDL_fam"/>
    <property type="match status" value="1"/>
</dbReference>
<feature type="signal peptide" evidence="3">
    <location>
        <begin position="1"/>
        <end position="24"/>
    </location>
</feature>
<evidence type="ECO:0000256" key="2">
    <source>
        <dbReference type="SAM" id="MobiDB-lite"/>
    </source>
</evidence>
<name>A0ABW5E8V8_9BACT</name>
<organism evidence="4 5">
    <name type="scientific">Rubritalea spongiae</name>
    <dbReference type="NCBI Taxonomy" id="430797"/>
    <lineage>
        <taxon>Bacteria</taxon>
        <taxon>Pseudomonadati</taxon>
        <taxon>Verrucomicrobiota</taxon>
        <taxon>Verrucomicrobiia</taxon>
        <taxon>Verrucomicrobiales</taxon>
        <taxon>Rubritaleaceae</taxon>
        <taxon>Rubritalea</taxon>
    </lineage>
</organism>
<keyword evidence="5" id="KW-1185">Reference proteome</keyword>
<dbReference type="Proteomes" id="UP001597297">
    <property type="component" value="Unassembled WGS sequence"/>
</dbReference>
<dbReference type="EMBL" id="JBHUJC010000041">
    <property type="protein sequence ID" value="MFD2277390.1"/>
    <property type="molecule type" value="Genomic_DNA"/>
</dbReference>
<evidence type="ECO:0000313" key="5">
    <source>
        <dbReference type="Proteomes" id="UP001597297"/>
    </source>
</evidence>
<feature type="chain" id="PRO_5046912674" evidence="3">
    <location>
        <begin position="25"/>
        <end position="437"/>
    </location>
</feature>
<protein>
    <submittedName>
        <fullName evidence="4">PTPDL family protein</fullName>
    </submittedName>
</protein>
<evidence type="ECO:0000256" key="1">
    <source>
        <dbReference type="SAM" id="Coils"/>
    </source>
</evidence>
<feature type="compositionally biased region" description="Basic and acidic residues" evidence="2">
    <location>
        <begin position="374"/>
        <end position="399"/>
    </location>
</feature>
<feature type="coiled-coil region" evidence="1">
    <location>
        <begin position="169"/>
        <end position="227"/>
    </location>
</feature>
<dbReference type="RefSeq" id="WP_377093825.1">
    <property type="nucleotide sequence ID" value="NZ_JBHSJM010000001.1"/>
</dbReference>
<accession>A0ABW5E8V8</accession>
<proteinExistence type="predicted"/>
<sequence>MIKNNSALALLTGITLVTLSSANAEIFTLKNGDTHNGKISYQTEDTYYLLVEVKPGIRNEIAVKKSDVESIKKEDTSGDEYEKLSELTPTPDLLSEQDYQRAIENQIDPFLRNYPTSRYRRKVKEIRETLLKELELVKQGAVKLNGKFLSEDEQSYNSYEIDAYLALKEFKTERNLDEAFEQFENLEEKFLNTKPFKAAIKHAAQLISQYEKQARSIIANSESIQEKRDTTLDRLPPSDRARVRQSLAEEERIYQAKLTRANDRKSKWLPLNRFHPETAEKAISNLEREKTRIKKLSQASSVDAGELYRSALSSLDKIELDKTKDILKELRRADVPDSYIDPINEQLELEIATQKELNEQRRNELAEAKRKLKEQLAQERAEQRKAAQIAAEKKRKAEEAAEDANLTAEEKLKKATGLGIKEEQVNEVLKQLNPTSN</sequence>
<keyword evidence="3" id="KW-0732">Signal</keyword>
<reference evidence="5" key="1">
    <citation type="journal article" date="2019" name="Int. J. Syst. Evol. Microbiol.">
        <title>The Global Catalogue of Microorganisms (GCM) 10K type strain sequencing project: providing services to taxonomists for standard genome sequencing and annotation.</title>
        <authorList>
            <consortium name="The Broad Institute Genomics Platform"/>
            <consortium name="The Broad Institute Genome Sequencing Center for Infectious Disease"/>
            <person name="Wu L."/>
            <person name="Ma J."/>
        </authorList>
    </citation>
    <scope>NUCLEOTIDE SEQUENCE [LARGE SCALE GENOMIC DNA]</scope>
    <source>
        <strain evidence="5">JCM 16545</strain>
    </source>
</reference>
<keyword evidence="1" id="KW-0175">Coiled coil</keyword>